<accession>A0ABT8S5F0</accession>
<name>A0ABT8S5F0_9BURK</name>
<evidence type="ECO:0000313" key="1">
    <source>
        <dbReference type="EMBL" id="MDO1533509.1"/>
    </source>
</evidence>
<comment type="caution">
    <text evidence="1">The sequence shown here is derived from an EMBL/GenBank/DDBJ whole genome shotgun (WGS) entry which is preliminary data.</text>
</comment>
<protein>
    <recommendedName>
        <fullName evidence="3">Transcriptional regulator</fullName>
    </recommendedName>
</protein>
<dbReference type="RefSeq" id="WP_286520390.1">
    <property type="nucleotide sequence ID" value="NZ_JAUJZH010000009.1"/>
</dbReference>
<evidence type="ECO:0000313" key="2">
    <source>
        <dbReference type="Proteomes" id="UP001169027"/>
    </source>
</evidence>
<dbReference type="EMBL" id="JAUKVY010000009">
    <property type="protein sequence ID" value="MDO1533509.1"/>
    <property type="molecule type" value="Genomic_DNA"/>
</dbReference>
<reference evidence="1" key="1">
    <citation type="submission" date="2023-06" db="EMBL/GenBank/DDBJ databases">
        <authorList>
            <person name="Jiang Y."/>
            <person name="Liu Q."/>
        </authorList>
    </citation>
    <scope>NUCLEOTIDE SEQUENCE</scope>
    <source>
        <strain evidence="1">CGMCC 1.12090</strain>
    </source>
</reference>
<dbReference type="Proteomes" id="UP001169027">
    <property type="component" value="Unassembled WGS sequence"/>
</dbReference>
<evidence type="ECO:0008006" key="3">
    <source>
        <dbReference type="Google" id="ProtNLM"/>
    </source>
</evidence>
<organism evidence="1 2">
    <name type="scientific">Variovorax ginsengisoli</name>
    <dbReference type="NCBI Taxonomy" id="363844"/>
    <lineage>
        <taxon>Bacteria</taxon>
        <taxon>Pseudomonadati</taxon>
        <taxon>Pseudomonadota</taxon>
        <taxon>Betaproteobacteria</taxon>
        <taxon>Burkholderiales</taxon>
        <taxon>Comamonadaceae</taxon>
        <taxon>Variovorax</taxon>
    </lineage>
</organism>
<sequence length="77" mass="8601">MAPAELTFVYKGYRVLAFTSPSPYRRYWAWVSFDLFPGIPGAHPRHLVPGEFSDPQAALIAADGYAKSKIDRGEVWG</sequence>
<keyword evidence="2" id="KW-1185">Reference proteome</keyword>
<proteinExistence type="predicted"/>
<gene>
    <name evidence="1" type="ORF">Q2T77_14530</name>
</gene>